<dbReference type="Pfam" id="PF11316">
    <property type="entry name" value="Rhamno_transf"/>
    <property type="match status" value="1"/>
</dbReference>
<name>A0A975ZN50_9RHOB</name>
<sequence length="273" mass="30880">MHMIYEMRYSYFGRSGWQSEASNDAAKLFDDARLDGRHYFLEKIALRSLADQSDGDFGLIVLSAEALPERHKSRLQQVCGDMLGDRAHVIFRGPDSAGTCFTRYRKATFNRDPWSTQIVLDDDDAVSADFTEKLRAEAMAAKKLRAPGEEYCFLSHARGISAVFRDGQISLRHRLNAATNLGLAVTAPTGSRRQPFGIAHKKILERRPVRVIYSRSPSYIRAVHDSNDSRAQYSDNIVQADEMEKMHRAFPLLRELIADWPIADAETRVEQAA</sequence>
<dbReference type="EMBL" id="FNYY01000005">
    <property type="protein sequence ID" value="SEJ36826.1"/>
    <property type="molecule type" value="Genomic_DNA"/>
</dbReference>
<dbReference type="GeneID" id="80818096"/>
<gene>
    <name evidence="1" type="ORF">SAMN04487940_105129</name>
</gene>
<dbReference type="InterPro" id="IPR021466">
    <property type="entry name" value="Put_rhamnosyl_transferase"/>
</dbReference>
<evidence type="ECO:0000313" key="2">
    <source>
        <dbReference type="Proteomes" id="UP000182932"/>
    </source>
</evidence>
<dbReference type="GO" id="GO:0016740">
    <property type="term" value="F:transferase activity"/>
    <property type="evidence" value="ECO:0007669"/>
    <property type="project" value="UniProtKB-KW"/>
</dbReference>
<dbReference type="Proteomes" id="UP000182932">
    <property type="component" value="Unassembled WGS sequence"/>
</dbReference>
<accession>A0A975ZN50</accession>
<keyword evidence="1" id="KW-0808">Transferase</keyword>
<comment type="caution">
    <text evidence="1">The sequence shown here is derived from an EMBL/GenBank/DDBJ whole genome shotgun (WGS) entry which is preliminary data.</text>
</comment>
<organism evidence="1 2">
    <name type="scientific">Marinovum algicola</name>
    <dbReference type="NCBI Taxonomy" id="42444"/>
    <lineage>
        <taxon>Bacteria</taxon>
        <taxon>Pseudomonadati</taxon>
        <taxon>Pseudomonadota</taxon>
        <taxon>Alphaproteobacteria</taxon>
        <taxon>Rhodobacterales</taxon>
        <taxon>Roseobacteraceae</taxon>
        <taxon>Marinovum</taxon>
    </lineage>
</organism>
<reference evidence="1 2" key="1">
    <citation type="submission" date="2016-10" db="EMBL/GenBank/DDBJ databases">
        <authorList>
            <person name="Varghese N."/>
            <person name="Submissions S."/>
        </authorList>
    </citation>
    <scope>NUCLEOTIDE SEQUENCE [LARGE SCALE GENOMIC DNA]</scope>
    <source>
        <strain evidence="1 2">FF3</strain>
    </source>
</reference>
<protein>
    <submittedName>
        <fullName evidence="1">Rhamnosyl transferase</fullName>
    </submittedName>
</protein>
<keyword evidence="2" id="KW-1185">Reference proteome</keyword>
<proteinExistence type="predicted"/>
<evidence type="ECO:0000313" key="1">
    <source>
        <dbReference type="EMBL" id="SEJ36826.1"/>
    </source>
</evidence>
<dbReference type="AlphaFoldDB" id="A0A975ZN50"/>
<dbReference type="RefSeq" id="WP_074836224.1">
    <property type="nucleotide sequence ID" value="NZ_CATLQZ010000014.1"/>
</dbReference>